<gene>
    <name evidence="5" type="ORF">PGLA2088_LOCUS10928</name>
</gene>
<protein>
    <recommendedName>
        <fullName evidence="7">OPA3-like protein</fullName>
    </recommendedName>
</protein>
<keyword evidence="2 3" id="KW-0175">Coiled coil</keyword>
<dbReference type="GO" id="GO:0005739">
    <property type="term" value="C:mitochondrion"/>
    <property type="evidence" value="ECO:0007669"/>
    <property type="project" value="TreeGrafter"/>
</dbReference>
<name>A0A813ISK1_POLGL</name>
<dbReference type="InterPro" id="IPR010754">
    <property type="entry name" value="OPA3-like"/>
</dbReference>
<reference evidence="5" key="1">
    <citation type="submission" date="2021-02" db="EMBL/GenBank/DDBJ databases">
        <authorList>
            <person name="Dougan E. K."/>
            <person name="Rhodes N."/>
            <person name="Thang M."/>
            <person name="Chan C."/>
        </authorList>
    </citation>
    <scope>NUCLEOTIDE SEQUENCE</scope>
</reference>
<feature type="coiled-coil region" evidence="3">
    <location>
        <begin position="146"/>
        <end position="176"/>
    </location>
</feature>
<evidence type="ECO:0000256" key="4">
    <source>
        <dbReference type="SAM" id="MobiDB-lite"/>
    </source>
</evidence>
<evidence type="ECO:0000256" key="2">
    <source>
        <dbReference type="ARBA" id="ARBA00023054"/>
    </source>
</evidence>
<feature type="region of interest" description="Disordered" evidence="4">
    <location>
        <begin position="1"/>
        <end position="28"/>
    </location>
</feature>
<proteinExistence type="inferred from homology"/>
<dbReference type="PANTHER" id="PTHR12499">
    <property type="entry name" value="OPTIC ATROPHY 3 PROTEIN OPA3"/>
    <property type="match status" value="1"/>
</dbReference>
<accession>A0A813ISK1</accession>
<dbReference type="GO" id="GO:0019216">
    <property type="term" value="P:regulation of lipid metabolic process"/>
    <property type="evidence" value="ECO:0007669"/>
    <property type="project" value="TreeGrafter"/>
</dbReference>
<sequence length="190" mass="21042">MMQYLPGLQRPKSAPNNASMAGLDDGLSQGHRQASNGVLMLARLPLAKLLLLGVRQAARPVSKVATAAAARSEIFQDCCAGAARMMKSDRLNMPQEQAVQAGCVMVGETVVFGVTGGVLTWEYHKSKEAERQKEHMAREELRSEALAGFEELRLALQEQKEEVARQGAEIIALRRREAHRIKIRRVEKRI</sequence>
<dbReference type="Proteomes" id="UP000626109">
    <property type="component" value="Unassembled WGS sequence"/>
</dbReference>
<evidence type="ECO:0000256" key="3">
    <source>
        <dbReference type="SAM" id="Coils"/>
    </source>
</evidence>
<dbReference type="AlphaFoldDB" id="A0A813ISK1"/>
<evidence type="ECO:0000313" key="6">
    <source>
        <dbReference type="Proteomes" id="UP000626109"/>
    </source>
</evidence>
<evidence type="ECO:0008006" key="7">
    <source>
        <dbReference type="Google" id="ProtNLM"/>
    </source>
</evidence>
<organism evidence="5 6">
    <name type="scientific">Polarella glacialis</name>
    <name type="common">Dinoflagellate</name>
    <dbReference type="NCBI Taxonomy" id="89957"/>
    <lineage>
        <taxon>Eukaryota</taxon>
        <taxon>Sar</taxon>
        <taxon>Alveolata</taxon>
        <taxon>Dinophyceae</taxon>
        <taxon>Suessiales</taxon>
        <taxon>Suessiaceae</taxon>
        <taxon>Polarella</taxon>
    </lineage>
</organism>
<comment type="similarity">
    <text evidence="1">Belongs to the OPA3 family.</text>
</comment>
<evidence type="ECO:0000256" key="1">
    <source>
        <dbReference type="ARBA" id="ARBA00007584"/>
    </source>
</evidence>
<dbReference type="EMBL" id="CAJNNW010012432">
    <property type="protein sequence ID" value="CAE8654260.1"/>
    <property type="molecule type" value="Genomic_DNA"/>
</dbReference>
<dbReference type="Pfam" id="PF07047">
    <property type="entry name" value="OPA3"/>
    <property type="match status" value="1"/>
</dbReference>
<evidence type="ECO:0000313" key="5">
    <source>
        <dbReference type="EMBL" id="CAE8654260.1"/>
    </source>
</evidence>
<dbReference type="PANTHER" id="PTHR12499:SF0">
    <property type="entry name" value="OPTIC ATROPHY 3 PROTEIN"/>
    <property type="match status" value="1"/>
</dbReference>
<comment type="caution">
    <text evidence="5">The sequence shown here is derived from an EMBL/GenBank/DDBJ whole genome shotgun (WGS) entry which is preliminary data.</text>
</comment>